<keyword evidence="1" id="KW-1133">Transmembrane helix</keyword>
<feature type="domain" description="Phosphatidic acid phosphatase type 2/haloperoxidase" evidence="2">
    <location>
        <begin position="56"/>
        <end position="167"/>
    </location>
</feature>
<evidence type="ECO:0000313" key="4">
    <source>
        <dbReference type="Proteomes" id="UP000229317"/>
    </source>
</evidence>
<proteinExistence type="predicted"/>
<organism evidence="3 4">
    <name type="scientific">Candidatus Portnoybacteria bacterium CG11_big_fil_rev_8_21_14_0_20_40_15</name>
    <dbReference type="NCBI Taxonomy" id="1974817"/>
    <lineage>
        <taxon>Bacteria</taxon>
        <taxon>Candidatus Portnoyibacteriota</taxon>
    </lineage>
</organism>
<dbReference type="PANTHER" id="PTHR14969:SF13">
    <property type="entry name" value="AT30094P"/>
    <property type="match status" value="1"/>
</dbReference>
<dbReference type="Gene3D" id="1.20.144.10">
    <property type="entry name" value="Phosphatidic acid phosphatase type 2/haloperoxidase"/>
    <property type="match status" value="1"/>
</dbReference>
<dbReference type="InterPro" id="IPR000326">
    <property type="entry name" value="PAP2/HPO"/>
</dbReference>
<dbReference type="InterPro" id="IPR036938">
    <property type="entry name" value="PAP2/HPO_sf"/>
</dbReference>
<comment type="caution">
    <text evidence="3">The sequence shown here is derived from an EMBL/GenBank/DDBJ whole genome shotgun (WGS) entry which is preliminary data.</text>
</comment>
<evidence type="ECO:0000313" key="3">
    <source>
        <dbReference type="EMBL" id="PIQ75218.1"/>
    </source>
</evidence>
<keyword evidence="1" id="KW-0472">Membrane</keyword>
<name>A0A2H0KSU2_9BACT</name>
<protein>
    <recommendedName>
        <fullName evidence="2">Phosphatidic acid phosphatase type 2/haloperoxidase domain-containing protein</fullName>
    </recommendedName>
</protein>
<feature type="transmembrane region" description="Helical" evidence="1">
    <location>
        <begin position="152"/>
        <end position="170"/>
    </location>
</feature>
<feature type="transmembrane region" description="Helical" evidence="1">
    <location>
        <begin position="128"/>
        <end position="146"/>
    </location>
</feature>
<evidence type="ECO:0000259" key="2">
    <source>
        <dbReference type="SMART" id="SM00014"/>
    </source>
</evidence>
<sequence>MNLDYQIFQLINSLAGHYKWLDDVGIFFAAYSQYFLGGGIVAWTLLKDRMNFWKNFKITAYFFATAIVSRFIFGEIIKRLVARPRPFEFHQVTQLIPEDLHMSFPSGHITFFFAFSTAVYFYNKKAGLICYAVSFLMGLARIYTGVHYPADILGGMALGFLMGWGMWKISKKFIEAPQQKL</sequence>
<dbReference type="Pfam" id="PF01569">
    <property type="entry name" value="PAP2"/>
    <property type="match status" value="1"/>
</dbReference>
<feature type="transmembrane region" description="Helical" evidence="1">
    <location>
        <begin position="58"/>
        <end position="82"/>
    </location>
</feature>
<accession>A0A2H0KSU2</accession>
<reference evidence="3 4" key="1">
    <citation type="submission" date="2017-09" db="EMBL/GenBank/DDBJ databases">
        <title>Depth-based differentiation of microbial function through sediment-hosted aquifers and enrichment of novel symbionts in the deep terrestrial subsurface.</title>
        <authorList>
            <person name="Probst A.J."/>
            <person name="Ladd B."/>
            <person name="Jarett J.K."/>
            <person name="Geller-Mcgrath D.E."/>
            <person name="Sieber C.M."/>
            <person name="Emerson J.B."/>
            <person name="Anantharaman K."/>
            <person name="Thomas B.C."/>
            <person name="Malmstrom R."/>
            <person name="Stieglmeier M."/>
            <person name="Klingl A."/>
            <person name="Woyke T."/>
            <person name="Ryan C.M."/>
            <person name="Banfield J.F."/>
        </authorList>
    </citation>
    <scope>NUCLEOTIDE SEQUENCE [LARGE SCALE GENOMIC DNA]</scope>
    <source>
        <strain evidence="3">CG11_big_fil_rev_8_21_14_0_20_40_15</strain>
    </source>
</reference>
<dbReference type="SUPFAM" id="SSF48317">
    <property type="entry name" value="Acid phosphatase/Vanadium-dependent haloperoxidase"/>
    <property type="match status" value="1"/>
</dbReference>
<dbReference type="AlphaFoldDB" id="A0A2H0KSU2"/>
<keyword evidence="1" id="KW-0812">Transmembrane</keyword>
<dbReference type="SMART" id="SM00014">
    <property type="entry name" value="acidPPc"/>
    <property type="match status" value="1"/>
</dbReference>
<evidence type="ECO:0000256" key="1">
    <source>
        <dbReference type="SAM" id="Phobius"/>
    </source>
</evidence>
<dbReference type="PANTHER" id="PTHR14969">
    <property type="entry name" value="SPHINGOSINE-1-PHOSPHATE PHOSPHOHYDROLASE"/>
    <property type="match status" value="1"/>
</dbReference>
<dbReference type="Proteomes" id="UP000229317">
    <property type="component" value="Unassembled WGS sequence"/>
</dbReference>
<feature type="transmembrane region" description="Helical" evidence="1">
    <location>
        <begin position="102"/>
        <end position="121"/>
    </location>
</feature>
<dbReference type="EMBL" id="PCVO01000037">
    <property type="protein sequence ID" value="PIQ75218.1"/>
    <property type="molecule type" value="Genomic_DNA"/>
</dbReference>
<gene>
    <name evidence="3" type="ORF">COV84_02615</name>
</gene>
<feature type="transmembrane region" description="Helical" evidence="1">
    <location>
        <begin position="24"/>
        <end position="46"/>
    </location>
</feature>